<dbReference type="PANTHER" id="PTHR30118:SF6">
    <property type="entry name" value="HTH-TYPE TRANSCRIPTIONAL REGULATOR LEUO"/>
    <property type="match status" value="1"/>
</dbReference>
<dbReference type="eggNOG" id="COG0583">
    <property type="taxonomic scope" value="Bacteria"/>
</dbReference>
<dbReference type="Gene3D" id="1.10.10.10">
    <property type="entry name" value="Winged helix-like DNA-binding domain superfamily/Winged helix DNA-binding domain"/>
    <property type="match status" value="1"/>
</dbReference>
<reference evidence="8" key="1">
    <citation type="submission" date="2011-01" db="EMBL/GenBank/DDBJ databases">
        <title>Complete sequence of chromosome of Rahnella sp. Y9602.</title>
        <authorList>
            <consortium name="US DOE Joint Genome Institute"/>
            <person name="Lucas S."/>
            <person name="Copeland A."/>
            <person name="Lapidus A."/>
            <person name="Cheng J.-F."/>
            <person name="Goodwin L."/>
            <person name="Pitluck S."/>
            <person name="Lu M."/>
            <person name="Detter J.C."/>
            <person name="Han C."/>
            <person name="Tapia R."/>
            <person name="Land M."/>
            <person name="Hauser L."/>
            <person name="Kyrpides N."/>
            <person name="Ivanova N."/>
            <person name="Ovchinnikova G."/>
            <person name="Pagani I."/>
            <person name="Sobecky P.A."/>
            <person name="Martinez R.J."/>
            <person name="Woyke T."/>
        </authorList>
    </citation>
    <scope>NUCLEOTIDE SEQUENCE [LARGE SCALE GENOMIC DNA]</scope>
    <source>
        <strain evidence="8">Y9602</strain>
    </source>
</reference>
<dbReference type="PRINTS" id="PR00039">
    <property type="entry name" value="HTHLYSR"/>
</dbReference>
<dbReference type="PROSITE" id="PS50931">
    <property type="entry name" value="HTH_LYSR"/>
    <property type="match status" value="1"/>
</dbReference>
<accession>A0A0H3FEI0</accession>
<comment type="similarity">
    <text evidence="1">Belongs to the LysR transcriptional regulatory family.</text>
</comment>
<evidence type="ECO:0000256" key="3">
    <source>
        <dbReference type="ARBA" id="ARBA00023125"/>
    </source>
</evidence>
<dbReference type="SUPFAM" id="SSF46785">
    <property type="entry name" value="Winged helix' DNA-binding domain"/>
    <property type="match status" value="1"/>
</dbReference>
<evidence type="ECO:0000313" key="9">
    <source>
        <dbReference type="Proteomes" id="UP001598201"/>
    </source>
</evidence>
<evidence type="ECO:0000313" key="6">
    <source>
        <dbReference type="EMBL" id="ADW75217.1"/>
    </source>
</evidence>
<evidence type="ECO:0000256" key="4">
    <source>
        <dbReference type="ARBA" id="ARBA00023163"/>
    </source>
</evidence>
<sequence>MNESSTINFDYNLIKIMNEVIVSGNISKAAENLNLTPSAVSLSINKLRRHLGEELFYRTATGLKPTATALDIHDSFVNAITIIEDVLQSSRTEGPSGAILRVMCPDVLEDYYFNRMYKNESGKSVKVEFSNSTNIKSDEMVRSLLQANIDVVISHHALNHEKITSIKIDAMDEFVILCGASSLLSNQRELALMHYYALPHAVYNDGIYNDFTGLLGTTLTINAPYAGLVKVIYRSSSINGIISALERSDMLTVLPRVLADYFIRERHCKLKCFDLPKEISIKDSPVYMNYLSNSSKRRYVHLVMSQLKSAESI</sequence>
<dbReference type="Proteomes" id="UP001598201">
    <property type="component" value="Unassembled WGS sequence"/>
</dbReference>
<dbReference type="InterPro" id="IPR036388">
    <property type="entry name" value="WH-like_DNA-bd_sf"/>
</dbReference>
<evidence type="ECO:0000256" key="2">
    <source>
        <dbReference type="ARBA" id="ARBA00023015"/>
    </source>
</evidence>
<name>A0A0H3FEI0_RAHSY</name>
<dbReference type="Pfam" id="PF00126">
    <property type="entry name" value="HTH_1"/>
    <property type="match status" value="1"/>
</dbReference>
<dbReference type="HOGENOM" id="CLU_882181_0_0_6"/>
<dbReference type="GO" id="GO:0003677">
    <property type="term" value="F:DNA binding"/>
    <property type="evidence" value="ECO:0007669"/>
    <property type="project" value="UniProtKB-KW"/>
</dbReference>
<dbReference type="SUPFAM" id="SSF53850">
    <property type="entry name" value="Periplasmic binding protein-like II"/>
    <property type="match status" value="1"/>
</dbReference>
<reference evidence="7 9" key="3">
    <citation type="submission" date="2024-09" db="EMBL/GenBank/DDBJ databases">
        <title>Genomes of Rahnella.</title>
        <authorList>
            <person name="Mnguni F.C."/>
            <person name="Shin G.Y."/>
            <person name="Coutinho T."/>
        </authorList>
    </citation>
    <scope>NUCLEOTIDE SEQUENCE [LARGE SCALE GENOMIC DNA]</scope>
    <source>
        <strain evidence="7 9">20WA0057</strain>
    </source>
</reference>
<dbReference type="RefSeq" id="WP_013576908.1">
    <property type="nucleotide sequence ID" value="NC_015061.1"/>
</dbReference>
<evidence type="ECO:0000313" key="8">
    <source>
        <dbReference type="Proteomes" id="UP000007257"/>
    </source>
</evidence>
<dbReference type="InterPro" id="IPR005119">
    <property type="entry name" value="LysR_subst-bd"/>
</dbReference>
<keyword evidence="3" id="KW-0238">DNA-binding</keyword>
<protein>
    <submittedName>
        <fullName evidence="7">LysR family transcriptional regulator</fullName>
    </submittedName>
    <submittedName>
        <fullName evidence="6">Transcriptional regulator, LysR family</fullName>
    </submittedName>
</protein>
<reference evidence="6 8" key="2">
    <citation type="journal article" date="2012" name="J. Bacteriol.">
        <title>Complete Genome Sequence of Rahnella sp. Strain Y9602, a Gammaproteobacterium Isolate from Metal- and Radionuclide-Contaminated Soil.</title>
        <authorList>
            <person name="Martinez R.J."/>
            <person name="Bruce D."/>
            <person name="Detter C."/>
            <person name="Goodwin L.A."/>
            <person name="Han J."/>
            <person name="Han C.S."/>
            <person name="Held B."/>
            <person name="Land M.L."/>
            <person name="Mikhailova N."/>
            <person name="Nolan M."/>
            <person name="Pennacchio L."/>
            <person name="Pitluck S."/>
            <person name="Tapia R."/>
            <person name="Woyke T."/>
            <person name="Sobecky P.A."/>
        </authorList>
    </citation>
    <scope>NUCLEOTIDE SEQUENCE [LARGE SCALE GENOMIC DNA]</scope>
    <source>
        <strain evidence="6 8">Y9602</strain>
    </source>
</reference>
<dbReference type="EMBL" id="CP002505">
    <property type="protein sequence ID" value="ADW75217.1"/>
    <property type="molecule type" value="Genomic_DNA"/>
</dbReference>
<dbReference type="AlphaFoldDB" id="A0A0H3FEI0"/>
<keyword evidence="4" id="KW-0804">Transcription</keyword>
<evidence type="ECO:0000256" key="1">
    <source>
        <dbReference type="ARBA" id="ARBA00009437"/>
    </source>
</evidence>
<feature type="domain" description="HTH lysR-type" evidence="5">
    <location>
        <begin position="9"/>
        <end position="66"/>
    </location>
</feature>
<dbReference type="Gene3D" id="3.40.190.10">
    <property type="entry name" value="Periplasmic binding protein-like II"/>
    <property type="match status" value="2"/>
</dbReference>
<dbReference type="GO" id="GO:0003700">
    <property type="term" value="F:DNA-binding transcription factor activity"/>
    <property type="evidence" value="ECO:0007669"/>
    <property type="project" value="InterPro"/>
</dbReference>
<evidence type="ECO:0000313" key="7">
    <source>
        <dbReference type="EMBL" id="MFD3223499.1"/>
    </source>
</evidence>
<dbReference type="InterPro" id="IPR050389">
    <property type="entry name" value="LysR-type_TF"/>
</dbReference>
<dbReference type="Proteomes" id="UP000007257">
    <property type="component" value="Chromosome"/>
</dbReference>
<proteinExistence type="inferred from homology"/>
<keyword evidence="9" id="KW-1185">Reference proteome</keyword>
<organism evidence="6 8">
    <name type="scientific">Rahnella sp. (strain Y9602)</name>
    <dbReference type="NCBI Taxonomy" id="2703885"/>
    <lineage>
        <taxon>Bacteria</taxon>
        <taxon>Pseudomonadati</taxon>
        <taxon>Pseudomonadota</taxon>
        <taxon>Gammaproteobacteria</taxon>
        <taxon>Enterobacterales</taxon>
        <taxon>Yersiniaceae</taxon>
        <taxon>Rahnella</taxon>
    </lineage>
</organism>
<dbReference type="EMBL" id="JBHUCJ010000013">
    <property type="protein sequence ID" value="MFD3223499.1"/>
    <property type="molecule type" value="Genomic_DNA"/>
</dbReference>
<evidence type="ECO:0000259" key="5">
    <source>
        <dbReference type="PROSITE" id="PS50931"/>
    </source>
</evidence>
<keyword evidence="2" id="KW-0805">Transcription regulation</keyword>
<dbReference type="InterPro" id="IPR036390">
    <property type="entry name" value="WH_DNA-bd_sf"/>
</dbReference>
<dbReference type="Pfam" id="PF03466">
    <property type="entry name" value="LysR_substrate"/>
    <property type="match status" value="1"/>
</dbReference>
<dbReference type="OrthoDB" id="6628414at2"/>
<dbReference type="PANTHER" id="PTHR30118">
    <property type="entry name" value="HTH-TYPE TRANSCRIPTIONAL REGULATOR LEUO-RELATED"/>
    <property type="match status" value="1"/>
</dbReference>
<gene>
    <name evidence="6" type="ordered locus">Rahaq_3627</name>
    <name evidence="7" type="ORF">ACFPK4_08125</name>
</gene>
<dbReference type="InterPro" id="IPR000847">
    <property type="entry name" value="LysR_HTH_N"/>
</dbReference>
<dbReference type="KEGG" id="rah:Rahaq_3627"/>